<name>A0A1C3V2G3_9BRAD</name>
<evidence type="ECO:0000313" key="1">
    <source>
        <dbReference type="EMBL" id="SCB21923.1"/>
    </source>
</evidence>
<dbReference type="Proteomes" id="UP000183174">
    <property type="component" value="Unassembled WGS sequence"/>
</dbReference>
<accession>A0A1C3V2G3</accession>
<proteinExistence type="predicted"/>
<sequence>MVDKKQTAFFKTFCDKVEGAKNGDQLLQKQLKGKCEAAAFDLEKTVKNQETFTANLAEHAQDYTEAELKILRKGEPITPELLRKITDHIFGLLVGLVATHHYFKKLPDFKTLPNAFLFRFAVAGYVVALRCIKEGGAKGASAENIGSQMVDAIFATYATYFDGILTKDRRCQEICDTTNDVLKVLRSGFEKLEADGWQIQDLAKKKDATPNSD</sequence>
<organism evidence="1 2">
    <name type="scientific">Bradyrhizobium yuanmingense</name>
    <dbReference type="NCBI Taxonomy" id="108015"/>
    <lineage>
        <taxon>Bacteria</taxon>
        <taxon>Pseudomonadati</taxon>
        <taxon>Pseudomonadota</taxon>
        <taxon>Alphaproteobacteria</taxon>
        <taxon>Hyphomicrobiales</taxon>
        <taxon>Nitrobacteraceae</taxon>
        <taxon>Bradyrhizobium</taxon>
    </lineage>
</organism>
<gene>
    <name evidence="1" type="ORF">GA0061099_100370</name>
</gene>
<evidence type="ECO:0000313" key="2">
    <source>
        <dbReference type="Proteomes" id="UP000183174"/>
    </source>
</evidence>
<reference evidence="1 2" key="1">
    <citation type="submission" date="2016-08" db="EMBL/GenBank/DDBJ databases">
        <authorList>
            <person name="Seilhamer J.J."/>
        </authorList>
    </citation>
    <scope>NUCLEOTIDE SEQUENCE [LARGE SCALE GENOMIC DNA]</scope>
    <source>
        <strain evidence="1 2">CCBAU 10071</strain>
    </source>
</reference>
<dbReference type="EMBL" id="FMAE01000003">
    <property type="protein sequence ID" value="SCB21923.1"/>
    <property type="molecule type" value="Genomic_DNA"/>
</dbReference>
<protein>
    <submittedName>
        <fullName evidence="1">Uncharacterized protein</fullName>
    </submittedName>
</protein>
<dbReference type="AlphaFoldDB" id="A0A1C3V2G3"/>